<protein>
    <recommendedName>
        <fullName evidence="6 7">Small ribosomal subunit protein uS13</fullName>
    </recommendedName>
</protein>
<dbReference type="PATRIC" id="fig|2702.99.peg.607"/>
<evidence type="ECO:0000256" key="8">
    <source>
        <dbReference type="RuleBase" id="RU003830"/>
    </source>
</evidence>
<dbReference type="Gene3D" id="1.10.8.50">
    <property type="match status" value="1"/>
</dbReference>
<dbReference type="EMBL" id="LRQA01000033">
    <property type="protein sequence ID" value="KXA18330.1"/>
    <property type="molecule type" value="Genomic_DNA"/>
</dbReference>
<dbReference type="GO" id="GO:0003735">
    <property type="term" value="F:structural constituent of ribosome"/>
    <property type="evidence" value="ECO:0007669"/>
    <property type="project" value="InterPro"/>
</dbReference>
<organism evidence="10 11">
    <name type="scientific">Gardnerella vaginalis</name>
    <dbReference type="NCBI Taxonomy" id="2702"/>
    <lineage>
        <taxon>Bacteria</taxon>
        <taxon>Bacillati</taxon>
        <taxon>Actinomycetota</taxon>
        <taxon>Actinomycetes</taxon>
        <taxon>Bifidobacteriales</taxon>
        <taxon>Bifidobacteriaceae</taxon>
        <taxon>Gardnerella</taxon>
    </lineage>
</organism>
<dbReference type="Pfam" id="PF00416">
    <property type="entry name" value="Ribosomal_S13"/>
    <property type="match status" value="1"/>
</dbReference>
<dbReference type="GO" id="GO:0000049">
    <property type="term" value="F:tRNA binding"/>
    <property type="evidence" value="ECO:0007669"/>
    <property type="project" value="UniProtKB-UniRule"/>
</dbReference>
<evidence type="ECO:0000313" key="10">
    <source>
        <dbReference type="EMBL" id="KXA18330.1"/>
    </source>
</evidence>
<keyword evidence="4 7" id="KW-0689">Ribosomal protein</keyword>
<evidence type="ECO:0000256" key="9">
    <source>
        <dbReference type="SAM" id="MobiDB-lite"/>
    </source>
</evidence>
<dbReference type="InterPro" id="IPR010979">
    <property type="entry name" value="Ribosomal_uS13-like_H2TH"/>
</dbReference>
<dbReference type="NCBIfam" id="TIGR03631">
    <property type="entry name" value="uS13_bact"/>
    <property type="match status" value="1"/>
</dbReference>
<comment type="subunit">
    <text evidence="7">Part of the 30S ribosomal subunit. Forms a loose heterodimer with protein S19. Forms two bridges to the 50S subunit in the 70S ribosome.</text>
</comment>
<evidence type="ECO:0000256" key="1">
    <source>
        <dbReference type="ARBA" id="ARBA00008080"/>
    </source>
</evidence>
<accession>A0A133NPU2</accession>
<evidence type="ECO:0000256" key="2">
    <source>
        <dbReference type="ARBA" id="ARBA00022730"/>
    </source>
</evidence>
<dbReference type="PIRSF" id="PIRSF002134">
    <property type="entry name" value="Ribosomal_S13"/>
    <property type="match status" value="1"/>
</dbReference>
<dbReference type="InterPro" id="IPR019980">
    <property type="entry name" value="Ribosomal_uS13_bac-type"/>
</dbReference>
<keyword evidence="5 7" id="KW-0687">Ribonucleoprotein</keyword>
<dbReference type="GO" id="GO:0019843">
    <property type="term" value="F:rRNA binding"/>
    <property type="evidence" value="ECO:0007669"/>
    <property type="project" value="UniProtKB-UniRule"/>
</dbReference>
<evidence type="ECO:0000256" key="3">
    <source>
        <dbReference type="ARBA" id="ARBA00022884"/>
    </source>
</evidence>
<evidence type="ECO:0000256" key="4">
    <source>
        <dbReference type="ARBA" id="ARBA00022980"/>
    </source>
</evidence>
<evidence type="ECO:0000313" key="11">
    <source>
        <dbReference type="Proteomes" id="UP000070558"/>
    </source>
</evidence>
<comment type="function">
    <text evidence="7">Located at the top of the head of the 30S subunit, it contacts several helices of the 16S rRNA. In the 70S ribosome it contacts the 23S rRNA (bridge B1a) and protein L5 of the 50S subunit (bridge B1b), connecting the 2 subunits; these bridges are implicated in subunit movement. Contacts the tRNAs in the A and P-sites.</text>
</comment>
<evidence type="ECO:0000256" key="7">
    <source>
        <dbReference type="HAMAP-Rule" id="MF_01315"/>
    </source>
</evidence>
<keyword evidence="7" id="KW-0820">tRNA-binding</keyword>
<dbReference type="SUPFAM" id="SSF46946">
    <property type="entry name" value="S13-like H2TH domain"/>
    <property type="match status" value="1"/>
</dbReference>
<dbReference type="GO" id="GO:0005829">
    <property type="term" value="C:cytosol"/>
    <property type="evidence" value="ECO:0007669"/>
    <property type="project" value="TreeGrafter"/>
</dbReference>
<feature type="region of interest" description="Disordered" evidence="9">
    <location>
        <begin position="118"/>
        <end position="152"/>
    </location>
</feature>
<dbReference type="GO" id="GO:0006412">
    <property type="term" value="P:translation"/>
    <property type="evidence" value="ECO:0007669"/>
    <property type="project" value="UniProtKB-UniRule"/>
</dbReference>
<dbReference type="AlphaFoldDB" id="A0A133NPU2"/>
<sequence length="152" mass="17271">MRRPRPQSIAIIAGDLVHDLRNSKGITMARLAGVDIPNEKRIEIALTYIFGVGRTRAKETLAATGVNPDTRVKDLTDEQLITLRDYLEANYKIEGDLRREIDADIRRKIQINCYQGQRHRKGLPVRGQRTKTNARTRKGPKRTVAGKKKATR</sequence>
<dbReference type="HAMAP" id="MF_01315">
    <property type="entry name" value="Ribosomal_uS13"/>
    <property type="match status" value="1"/>
</dbReference>
<gene>
    <name evidence="7" type="primary">rpsM</name>
    <name evidence="10" type="ORF">HMPREF3216_00617</name>
</gene>
<keyword evidence="2 7" id="KW-0699">rRNA-binding</keyword>
<dbReference type="InterPro" id="IPR001892">
    <property type="entry name" value="Ribosomal_uS13"/>
</dbReference>
<reference evidence="10 11" key="1">
    <citation type="submission" date="2016-01" db="EMBL/GenBank/DDBJ databases">
        <authorList>
            <person name="Oliw E.H."/>
        </authorList>
    </citation>
    <scope>NUCLEOTIDE SEQUENCE [LARGE SCALE GENOMIC DNA]</scope>
    <source>
        <strain evidence="10 11">GED7760B</strain>
    </source>
</reference>
<dbReference type="PANTHER" id="PTHR10871:SF1">
    <property type="entry name" value="SMALL RIBOSOMAL SUBUNIT PROTEIN US13M"/>
    <property type="match status" value="1"/>
</dbReference>
<dbReference type="Proteomes" id="UP000070558">
    <property type="component" value="Unassembled WGS sequence"/>
</dbReference>
<dbReference type="PROSITE" id="PS50159">
    <property type="entry name" value="RIBOSOMAL_S13_2"/>
    <property type="match status" value="1"/>
</dbReference>
<comment type="caution">
    <text evidence="10">The sequence shown here is derived from an EMBL/GenBank/DDBJ whole genome shotgun (WGS) entry which is preliminary data.</text>
</comment>
<proteinExistence type="inferred from homology"/>
<comment type="similarity">
    <text evidence="1 7 8">Belongs to the universal ribosomal protein uS13 family.</text>
</comment>
<keyword evidence="3 7" id="KW-0694">RNA-binding</keyword>
<evidence type="ECO:0000256" key="5">
    <source>
        <dbReference type="ARBA" id="ARBA00023274"/>
    </source>
</evidence>
<evidence type="ECO:0000256" key="6">
    <source>
        <dbReference type="ARBA" id="ARBA00035166"/>
    </source>
</evidence>
<dbReference type="InterPro" id="IPR018269">
    <property type="entry name" value="Ribosomal_uS13_CS"/>
</dbReference>
<dbReference type="InterPro" id="IPR027437">
    <property type="entry name" value="Rbsml_uS13_C"/>
</dbReference>
<dbReference type="FunFam" id="1.10.8.50:FF:000001">
    <property type="entry name" value="30S ribosomal protein S13"/>
    <property type="match status" value="1"/>
</dbReference>
<dbReference type="PANTHER" id="PTHR10871">
    <property type="entry name" value="30S RIBOSOMAL PROTEIN S13/40S RIBOSOMAL PROTEIN S18"/>
    <property type="match status" value="1"/>
</dbReference>
<dbReference type="FunFam" id="4.10.910.10:FF:000001">
    <property type="entry name" value="30S ribosomal protein S13"/>
    <property type="match status" value="1"/>
</dbReference>
<name>A0A133NPU2_GARVA</name>
<dbReference type="PROSITE" id="PS00646">
    <property type="entry name" value="RIBOSOMAL_S13_1"/>
    <property type="match status" value="1"/>
</dbReference>
<dbReference type="GO" id="GO:0015935">
    <property type="term" value="C:small ribosomal subunit"/>
    <property type="evidence" value="ECO:0007669"/>
    <property type="project" value="TreeGrafter"/>
</dbReference>
<dbReference type="Gene3D" id="4.10.910.10">
    <property type="entry name" value="30s ribosomal protein s13, domain 2"/>
    <property type="match status" value="1"/>
</dbReference>